<dbReference type="PROSITE" id="PS51755">
    <property type="entry name" value="OMPR_PHOB"/>
    <property type="match status" value="1"/>
</dbReference>
<dbReference type="CDD" id="cd15831">
    <property type="entry name" value="BTAD"/>
    <property type="match status" value="1"/>
</dbReference>
<evidence type="ECO:0000256" key="5">
    <source>
        <dbReference type="PROSITE-ProRule" id="PRU01091"/>
    </source>
</evidence>
<dbReference type="AlphaFoldDB" id="A0A919M6Y4"/>
<dbReference type="GO" id="GO:0006355">
    <property type="term" value="P:regulation of DNA-templated transcription"/>
    <property type="evidence" value="ECO:0007669"/>
    <property type="project" value="InterPro"/>
</dbReference>
<proteinExistence type="inferred from homology"/>
<dbReference type="SMART" id="SM00862">
    <property type="entry name" value="Trans_reg_C"/>
    <property type="match status" value="1"/>
</dbReference>
<dbReference type="Gene3D" id="1.25.40.10">
    <property type="entry name" value="Tetratricopeptide repeat domain"/>
    <property type="match status" value="2"/>
</dbReference>
<dbReference type="Pfam" id="PF00931">
    <property type="entry name" value="NB-ARC"/>
    <property type="match status" value="1"/>
</dbReference>
<comment type="caution">
    <text evidence="7">The sequence shown here is derived from an EMBL/GenBank/DDBJ whole genome shotgun (WGS) entry which is preliminary data.</text>
</comment>
<evidence type="ECO:0000313" key="8">
    <source>
        <dbReference type="Proteomes" id="UP000619479"/>
    </source>
</evidence>
<dbReference type="PRINTS" id="PR00364">
    <property type="entry name" value="DISEASERSIST"/>
</dbReference>
<dbReference type="InterPro" id="IPR011990">
    <property type="entry name" value="TPR-like_helical_dom_sf"/>
</dbReference>
<evidence type="ECO:0000256" key="2">
    <source>
        <dbReference type="ARBA" id="ARBA00023015"/>
    </source>
</evidence>
<dbReference type="PANTHER" id="PTHR35807">
    <property type="entry name" value="TRANSCRIPTIONAL REGULATOR REDD-RELATED"/>
    <property type="match status" value="1"/>
</dbReference>
<dbReference type="RefSeq" id="WP_203747004.1">
    <property type="nucleotide sequence ID" value="NZ_BAAAUC010000055.1"/>
</dbReference>
<accession>A0A919M6Y4</accession>
<dbReference type="InterPro" id="IPR027417">
    <property type="entry name" value="P-loop_NTPase"/>
</dbReference>
<dbReference type="Proteomes" id="UP000619479">
    <property type="component" value="Unassembled WGS sequence"/>
</dbReference>
<dbReference type="InterPro" id="IPR051677">
    <property type="entry name" value="AfsR-DnrI-RedD_regulator"/>
</dbReference>
<dbReference type="InterPro" id="IPR002182">
    <property type="entry name" value="NB-ARC"/>
</dbReference>
<organism evidence="7 8">
    <name type="scientific">Actinoplanes cyaneus</name>
    <dbReference type="NCBI Taxonomy" id="52696"/>
    <lineage>
        <taxon>Bacteria</taxon>
        <taxon>Bacillati</taxon>
        <taxon>Actinomycetota</taxon>
        <taxon>Actinomycetes</taxon>
        <taxon>Micromonosporales</taxon>
        <taxon>Micromonosporaceae</taxon>
        <taxon>Actinoplanes</taxon>
    </lineage>
</organism>
<reference evidence="7" key="1">
    <citation type="submission" date="2021-01" db="EMBL/GenBank/DDBJ databases">
        <title>Whole genome shotgun sequence of Actinoplanes cyaneus NBRC 14990.</title>
        <authorList>
            <person name="Komaki H."/>
            <person name="Tamura T."/>
        </authorList>
    </citation>
    <scope>NUCLEOTIDE SEQUENCE</scope>
    <source>
        <strain evidence="7">NBRC 14990</strain>
    </source>
</reference>
<gene>
    <name evidence="7" type="ORF">Acy02nite_60930</name>
</gene>
<dbReference type="SMART" id="SM01043">
    <property type="entry name" value="BTAD"/>
    <property type="match status" value="1"/>
</dbReference>
<protein>
    <submittedName>
        <fullName evidence="7">SARP family transcriptional regulator</fullName>
    </submittedName>
</protein>
<dbReference type="GO" id="GO:0043531">
    <property type="term" value="F:ADP binding"/>
    <property type="evidence" value="ECO:0007669"/>
    <property type="project" value="InterPro"/>
</dbReference>
<evidence type="ECO:0000259" key="6">
    <source>
        <dbReference type="PROSITE" id="PS51755"/>
    </source>
</evidence>
<dbReference type="EMBL" id="BOMH01000045">
    <property type="protein sequence ID" value="GID68212.1"/>
    <property type="molecule type" value="Genomic_DNA"/>
</dbReference>
<name>A0A919M6Y4_9ACTN</name>
<keyword evidence="4" id="KW-0804">Transcription</keyword>
<comment type="similarity">
    <text evidence="1">Belongs to the AfsR/DnrI/RedD regulatory family.</text>
</comment>
<keyword evidence="2" id="KW-0805">Transcription regulation</keyword>
<dbReference type="InterPro" id="IPR016032">
    <property type="entry name" value="Sig_transdc_resp-reg_C-effctor"/>
</dbReference>
<keyword evidence="3 5" id="KW-0238">DNA-binding</keyword>
<feature type="domain" description="OmpR/PhoB-type" evidence="6">
    <location>
        <begin position="1"/>
        <end position="102"/>
    </location>
</feature>
<dbReference type="Gene3D" id="3.40.50.300">
    <property type="entry name" value="P-loop containing nucleotide triphosphate hydrolases"/>
    <property type="match status" value="1"/>
</dbReference>
<evidence type="ECO:0000256" key="4">
    <source>
        <dbReference type="ARBA" id="ARBA00023163"/>
    </source>
</evidence>
<dbReference type="Pfam" id="PF03704">
    <property type="entry name" value="BTAD"/>
    <property type="match status" value="1"/>
</dbReference>
<keyword evidence="8" id="KW-1185">Reference proteome</keyword>
<dbReference type="SUPFAM" id="SSF48452">
    <property type="entry name" value="TPR-like"/>
    <property type="match status" value="2"/>
</dbReference>
<dbReference type="PANTHER" id="PTHR35807:SF1">
    <property type="entry name" value="TRANSCRIPTIONAL REGULATOR REDD"/>
    <property type="match status" value="1"/>
</dbReference>
<dbReference type="Gene3D" id="1.10.10.10">
    <property type="entry name" value="Winged helix-like DNA-binding domain superfamily/Winged helix DNA-binding domain"/>
    <property type="match status" value="1"/>
</dbReference>
<evidence type="ECO:0000256" key="1">
    <source>
        <dbReference type="ARBA" id="ARBA00005820"/>
    </source>
</evidence>
<evidence type="ECO:0000256" key="3">
    <source>
        <dbReference type="ARBA" id="ARBA00023125"/>
    </source>
</evidence>
<sequence>MKQPLLRAALLGPLQVWHDDVELSLGPGQQRLLLALLLARAGDLVEISEITALIWGDDPRPSAVNMVHRYVGALRRLLEPGLAERSGGRWIMRETGGYRFVPRDADLDVLAFRDHVTKARELAEAGDDAEALASFIAGLHLWRGRAGAGFGHEVGEHPDFATINREYVTAVREAAQAARRCRRSQLILPAVREAATRNPLDEALQAELMLLLAADGKQSEALTVFGDIRDRLDDELGISPGPELNSAHETLLRRTTPAAATVTSRPAVPTPAQLPSDLPVFTGRDISVHTALRTLTEPRTALSMVAFTGMPGIGKTTLAVHVAHLAAPHFPDGQLHADLHGFDAHGDITAPADVLRDFLGALGFADADIPASLDARASLFRSVLAERRMLVLLDNARDAEQVRPLLPGTAGNAVIITSRSPLVGLASDGAVVQALDVPSMAEARTGVIERIGLRRAAADPGALDELIRWCGRLPLALALICAQATAHPDQPLASIADELRRIPRLDAVADDDADQDVRAVFSWSYRLLSAGAARLFRLLPLHPGTDFAAEAMASLTGEPERTARVHLAELVRTGLVSRYRPTRYRLHDLLHAYALELGAGTETPGERRATHRRIFDHYLHTAANAVALVRPGYAPMTIPAPPSDVTAQPFSDESAVMAWSAAERHTLSTVIDEAATRDDGTTVWQLAVLVKDLYHRHGWWKDWAAMFSRALSAAERAGDLQGMAHSHRSLAVACHYLHDPDAATHHLKVAYELFTSADDALGRSMVQMNVGYIAHLRGEPQAAFDNLNEALSAFRRLDQPQLEAVVLATLADAYLDVDDEESGRRVAIQAAQLCCRLQDVWNGTRAANALARIHRRNGRFITAIRLHQHCIDLLRRRDAVLEVGHHRNHLAETLLAAGDTDAARQVWASVRSDFAEHPTAPPAITAGQRLAGLSG</sequence>
<dbReference type="InterPro" id="IPR005158">
    <property type="entry name" value="BTAD"/>
</dbReference>
<dbReference type="InterPro" id="IPR036388">
    <property type="entry name" value="WH-like_DNA-bd_sf"/>
</dbReference>
<dbReference type="InterPro" id="IPR001867">
    <property type="entry name" value="OmpR/PhoB-type_DNA-bd"/>
</dbReference>
<feature type="DNA-binding region" description="OmpR/PhoB-type" evidence="5">
    <location>
        <begin position="1"/>
        <end position="102"/>
    </location>
</feature>
<dbReference type="SUPFAM" id="SSF52540">
    <property type="entry name" value="P-loop containing nucleoside triphosphate hydrolases"/>
    <property type="match status" value="1"/>
</dbReference>
<evidence type="ECO:0000313" key="7">
    <source>
        <dbReference type="EMBL" id="GID68212.1"/>
    </source>
</evidence>
<dbReference type="SUPFAM" id="SSF46894">
    <property type="entry name" value="C-terminal effector domain of the bipartite response regulators"/>
    <property type="match status" value="1"/>
</dbReference>
<dbReference type="GO" id="GO:0000160">
    <property type="term" value="P:phosphorelay signal transduction system"/>
    <property type="evidence" value="ECO:0007669"/>
    <property type="project" value="InterPro"/>
</dbReference>
<dbReference type="GO" id="GO:0003677">
    <property type="term" value="F:DNA binding"/>
    <property type="evidence" value="ECO:0007669"/>
    <property type="project" value="UniProtKB-UniRule"/>
</dbReference>